<evidence type="ECO:0000313" key="4">
    <source>
        <dbReference type="Proteomes" id="UP001166093"/>
    </source>
</evidence>
<dbReference type="InterPro" id="IPR015915">
    <property type="entry name" value="Kelch-typ_b-propeller"/>
</dbReference>
<dbReference type="Gene3D" id="2.120.10.80">
    <property type="entry name" value="Kelch-type beta propeller"/>
    <property type="match status" value="1"/>
</dbReference>
<evidence type="ECO:0000256" key="2">
    <source>
        <dbReference type="ARBA" id="ARBA00022737"/>
    </source>
</evidence>
<feature type="non-terminal residue" evidence="3">
    <location>
        <position position="192"/>
    </location>
</feature>
<protein>
    <submittedName>
        <fullName evidence="3">KLDC1 protein</fullName>
    </submittedName>
</protein>
<evidence type="ECO:0000313" key="3">
    <source>
        <dbReference type="EMBL" id="MBN3278294.1"/>
    </source>
</evidence>
<dbReference type="Pfam" id="PF24681">
    <property type="entry name" value="Kelch_KLHDC2_KLHL20_DRC7"/>
    <property type="match status" value="1"/>
</dbReference>
<proteinExistence type="predicted"/>
<keyword evidence="2" id="KW-0677">Repeat</keyword>
<name>A0ABS2XVY7_POLSP</name>
<organism evidence="3 4">
    <name type="scientific">Polyodon spathula</name>
    <name type="common">North American paddlefish</name>
    <name type="synonym">Squalus spathula</name>
    <dbReference type="NCBI Taxonomy" id="7913"/>
    <lineage>
        <taxon>Eukaryota</taxon>
        <taxon>Metazoa</taxon>
        <taxon>Chordata</taxon>
        <taxon>Craniata</taxon>
        <taxon>Vertebrata</taxon>
        <taxon>Euteleostomi</taxon>
        <taxon>Actinopterygii</taxon>
        <taxon>Chondrostei</taxon>
        <taxon>Acipenseriformes</taxon>
        <taxon>Polyodontidae</taxon>
        <taxon>Polyodon</taxon>
    </lineage>
</organism>
<dbReference type="PANTHER" id="PTHR46228">
    <property type="entry name" value="KELCH DOMAIN-CONTAINING PROTEIN"/>
    <property type="match status" value="1"/>
</dbReference>
<evidence type="ECO:0000256" key="1">
    <source>
        <dbReference type="ARBA" id="ARBA00022441"/>
    </source>
</evidence>
<comment type="caution">
    <text evidence="3">The sequence shown here is derived from an EMBL/GenBank/DDBJ whole genome shotgun (WGS) entry which is preliminary data.</text>
</comment>
<reference evidence="3" key="1">
    <citation type="journal article" date="2021" name="Cell">
        <title>Tracing the genetic footprints of vertebrate landing in non-teleost ray-finned fishes.</title>
        <authorList>
            <person name="Bi X."/>
            <person name="Wang K."/>
            <person name="Yang L."/>
            <person name="Pan H."/>
            <person name="Jiang H."/>
            <person name="Wei Q."/>
            <person name="Fang M."/>
            <person name="Yu H."/>
            <person name="Zhu C."/>
            <person name="Cai Y."/>
            <person name="He Y."/>
            <person name="Gan X."/>
            <person name="Zeng H."/>
            <person name="Yu D."/>
            <person name="Zhu Y."/>
            <person name="Jiang H."/>
            <person name="Qiu Q."/>
            <person name="Yang H."/>
            <person name="Zhang Y.E."/>
            <person name="Wang W."/>
            <person name="Zhu M."/>
            <person name="He S."/>
            <person name="Zhang G."/>
        </authorList>
    </citation>
    <scope>NUCLEOTIDE SEQUENCE</scope>
    <source>
        <strain evidence="3">Pddl_001</strain>
    </source>
</reference>
<feature type="non-terminal residue" evidence="3">
    <location>
        <position position="1"/>
    </location>
</feature>
<dbReference type="PANTHER" id="PTHR46228:SF1">
    <property type="entry name" value="KELCH DOMAIN-CONTAINING PROTEIN 1"/>
    <property type="match status" value="1"/>
</dbReference>
<gene>
    <name evidence="3" type="primary">Klhdc1</name>
    <name evidence="3" type="ORF">GTO93_0017879</name>
</gene>
<keyword evidence="1" id="KW-0880">Kelch repeat</keyword>
<keyword evidence="4" id="KW-1185">Reference proteome</keyword>
<sequence length="192" mass="21903">MAESQRMIAEERSGHCAVVDGNCLYVWGGYMSIAENEVYLPSDEIWTYDIDMGIWETHSMEGDIPPPMSGGCEACLNGVMYIFGGYDDNGYTNQLYCVNLKDKNGKFTWTKVTDFKGCPPTPRDKLSCWVYDNRIIYFGGYGCKKLNEVNDSMSFYTDEVSWVGEMFWGWNNEVHVFNPATETWTQPVTQVS</sequence>
<dbReference type="Proteomes" id="UP001166093">
    <property type="component" value="Unassembled WGS sequence"/>
</dbReference>
<dbReference type="SUPFAM" id="SSF117281">
    <property type="entry name" value="Kelch motif"/>
    <property type="match status" value="1"/>
</dbReference>
<dbReference type="EMBL" id="JAAWVQ010078612">
    <property type="protein sequence ID" value="MBN3278294.1"/>
    <property type="molecule type" value="Genomic_DNA"/>
</dbReference>
<accession>A0ABS2XVY7</accession>